<evidence type="ECO:0008006" key="5">
    <source>
        <dbReference type="Google" id="ProtNLM"/>
    </source>
</evidence>
<feature type="compositionally biased region" description="Low complexity" evidence="1">
    <location>
        <begin position="184"/>
        <end position="203"/>
    </location>
</feature>
<organism evidence="3 4">
    <name type="scientific">Paenibacillus hodogayensis</name>
    <dbReference type="NCBI Taxonomy" id="279208"/>
    <lineage>
        <taxon>Bacteria</taxon>
        <taxon>Bacillati</taxon>
        <taxon>Bacillota</taxon>
        <taxon>Bacilli</taxon>
        <taxon>Bacillales</taxon>
        <taxon>Paenibacillaceae</taxon>
        <taxon>Paenibacillus</taxon>
    </lineage>
</organism>
<sequence>MLKKWIVGCVTAAALLLPGTALAESSKTIPVAFNEIHIKVDGKEATGNTILYDGTTYVPIRNLAEMMYNLPVAFYPKEKIANIGFVPAGQKEPGVRAAETDNAKDDVLEPKRTESIPVEFDAITLMVNLEKVKTSNLLYNGRTYVPLRAVADILELELFYDAPSSTAYIGKIPPGAIQETAPAVEQVSSPEQPVQPEQPAQAEGGSGMYAVPADGDMTGWNLLVGHPYEGVVHIYFKLNGSIMSTKIVDIRQVDLNQKVTWIDDSGVTRTNTVGQIYRLFGSFSQYTSEWFSEKFGDLYADWLLTSTIQADKIVDQYLTENGLKQPSRSNITLTPGANVR</sequence>
<gene>
    <name evidence="3" type="ORF">ACFFNY_05125</name>
</gene>
<evidence type="ECO:0000256" key="2">
    <source>
        <dbReference type="SAM" id="SignalP"/>
    </source>
</evidence>
<evidence type="ECO:0000256" key="1">
    <source>
        <dbReference type="SAM" id="MobiDB-lite"/>
    </source>
</evidence>
<dbReference type="EMBL" id="JBHMAG010000004">
    <property type="protein sequence ID" value="MFB9750953.1"/>
    <property type="molecule type" value="Genomic_DNA"/>
</dbReference>
<evidence type="ECO:0000313" key="3">
    <source>
        <dbReference type="EMBL" id="MFB9750953.1"/>
    </source>
</evidence>
<dbReference type="RefSeq" id="WP_344905478.1">
    <property type="nucleotide sequence ID" value="NZ_BAAAYO010000002.1"/>
</dbReference>
<comment type="caution">
    <text evidence="3">The sequence shown here is derived from an EMBL/GenBank/DDBJ whole genome shotgun (WGS) entry which is preliminary data.</text>
</comment>
<feature type="chain" id="PRO_5047105661" description="Copper amine oxidase N-terminal domain-containing protein" evidence="2">
    <location>
        <begin position="24"/>
        <end position="340"/>
    </location>
</feature>
<keyword evidence="4" id="KW-1185">Reference proteome</keyword>
<proteinExistence type="predicted"/>
<dbReference type="Proteomes" id="UP001589619">
    <property type="component" value="Unassembled WGS sequence"/>
</dbReference>
<keyword evidence="2" id="KW-0732">Signal</keyword>
<name>A0ABV5VS39_9BACL</name>
<protein>
    <recommendedName>
        <fullName evidence="5">Copper amine oxidase N-terminal domain-containing protein</fullName>
    </recommendedName>
</protein>
<feature type="signal peptide" evidence="2">
    <location>
        <begin position="1"/>
        <end position="23"/>
    </location>
</feature>
<feature type="region of interest" description="Disordered" evidence="1">
    <location>
        <begin position="183"/>
        <end position="206"/>
    </location>
</feature>
<accession>A0ABV5VS39</accession>
<reference evidence="3 4" key="1">
    <citation type="submission" date="2024-09" db="EMBL/GenBank/DDBJ databases">
        <authorList>
            <person name="Sun Q."/>
            <person name="Mori K."/>
        </authorList>
    </citation>
    <scope>NUCLEOTIDE SEQUENCE [LARGE SCALE GENOMIC DNA]</scope>
    <source>
        <strain evidence="3 4">JCM 12520</strain>
    </source>
</reference>
<evidence type="ECO:0000313" key="4">
    <source>
        <dbReference type="Proteomes" id="UP001589619"/>
    </source>
</evidence>